<dbReference type="SUPFAM" id="SSF56801">
    <property type="entry name" value="Acetyl-CoA synthetase-like"/>
    <property type="match status" value="1"/>
</dbReference>
<dbReference type="EMBL" id="JACEIO010000060">
    <property type="protein sequence ID" value="MBA4538661.1"/>
    <property type="molecule type" value="Genomic_DNA"/>
</dbReference>
<sequence length="1571" mass="181432">MDITGFINELKKANIFLYHNQGKIKIIGPRELITSELKQKIKLYKEKIIIALKNEKNNGIPKAKLAKNNCYTLSMAQKRMFILSKLETKGITYNIPLVMKMKGYFDLCLFENAFKTLIDRHEGLRTSFVMLDGEPVQKVADEVTFNIIYSELGEENISERVAQFIRPFDLEKAPLLRVEIVRVNEKEHLMMFDMHHIISDGVSMNILMKELADLCAKKELPPLNIQYKDYSEWQKEYYKGEKIKKQEEYWLKVFEDEIPVLNMPTDYPRPQMQSNEGDRIGFEIDRELTEELKSFATENGVTMYMLLLAAYTALLSKYTGQEDIIVGSPIAGRSHEDLKNIIGMFVNTLAMRNFPKGDSSFIDYLKQVKDNTLNAYENQDYQFDALVEKLALKRDISRSPLFDTMFSVQKLDDKEFDIEGLKFEPYDIDFHIAKFDLSLSAIEYIDHLKFDLEYCTKLFKKETIGRLADHFINVLKEIVNNPTQKLNEINIISEEERNTLLNQFNDTKVEYLISTLHELFEAQVEKTPNKVAVVFEEKKLTYAELNEKANKLARILRAKGIKQNSIVGIMVDRSLDMIVGIIAILKAGGAYLPIDSEYPKERIEFMLKDSAVEIILTQLHLIDRISFHCEVIDVNNLDLNDIDGNNLNNVNSPGDLVYIIYTSGTTGNPKGVMVEHQNLINAHYSWRKHYKLLTYEVKLLQIASMSFDVFAGDLCRSLLNGGTMYIMPNYMKLEMDLLYEAIKKYKINIFESTPGLIIPFMNYVSDHHLDLTNMKLLILGSDSCPMHEYKRLVNLYGKSMRIINSYGVTEATIDSSYYEEEYNRIPQITNTPIGRPLDNTKYYVLNSSLKLQPIGVYGELYIGGKGVAKGYLNKPALTDEKFVPNCFDSGKKMYRTGDLARWLPDGNIEFLGRIDNQVKIRGFRIEISEIEAQLLKNERIKEALVIDRKDHHGHTYLCAYMIAQHDLTVSELREYLANHLPDYMIPSHFIQIDKMPLTPNGKVDRKALPLLEEGNMSKGIEYEAPRNEVEENLVSIWQDVLGVREIGINDSFFEVGGDSIKALQIVSKLSQVGFKLKIKDLFSNPKIKNLSKYIKSDFKKKKNEIIQGKVPLTPIQKRYFEINNKELNHYNQSFMLYREKGFDEKVIETVFNKIIEQHDALRMTYEKQNGAIIQYNRGLKEKCFDLYVFDLKDEEDEQATVHQLATNIQKEVSILNGQIMKICIFKTSKGDHLLIVIHHLVIDGVSWRILFEDFEMAYRQASLGKKIELGTKTDSYKEFSQKLIKYAESNKLRKEKKYWRDLAKTKVDFFPKMGMDTDNYENSKILRISLSREDTKKLLGETNKAYNTQINDILLTALLVTVREMTGNNRLKIMMEGHGREEVIENVDVSRTIGWFTSMYPVYLDLGEEEEISMSIKMVKETLRKVPNNGIGYGILKYLAEDADLLNDEAAPILFNYLGEIDKHVTNKDFSPSSLSSGESIGAESVRDASIEIDSIVLDHKLTISTTFNDREYSEDTINMFNQKYKESLEMIIVHCVNKTETEKTSSDYGYDKMSLQELEELLNEYEYVDN</sequence>
<organism evidence="9 10">
    <name type="scientific">Bacillus aquiflavi</name>
    <dbReference type="NCBI Taxonomy" id="2672567"/>
    <lineage>
        <taxon>Bacteria</taxon>
        <taxon>Bacillati</taxon>
        <taxon>Bacillota</taxon>
        <taxon>Bacilli</taxon>
        <taxon>Bacillales</taxon>
        <taxon>Bacillaceae</taxon>
        <taxon>Bacillus</taxon>
    </lineage>
</organism>
<dbReference type="PANTHER" id="PTHR45398">
    <property type="match status" value="1"/>
</dbReference>
<keyword evidence="4" id="KW-0597">Phosphoprotein</keyword>
<dbReference type="Pfam" id="PF00668">
    <property type="entry name" value="Condensation"/>
    <property type="match status" value="2"/>
</dbReference>
<dbReference type="Gene3D" id="3.30.559.10">
    <property type="entry name" value="Chloramphenicol acetyltransferase-like domain"/>
    <property type="match status" value="2"/>
</dbReference>
<dbReference type="EMBL" id="JAAIWN010000062">
    <property type="protein sequence ID" value="NEY83021.1"/>
    <property type="molecule type" value="Genomic_DNA"/>
</dbReference>
<evidence type="ECO:0000313" key="10">
    <source>
        <dbReference type="Proteomes" id="UP000472971"/>
    </source>
</evidence>
<dbReference type="NCBIfam" id="TIGR01733">
    <property type="entry name" value="AA-adenyl-dom"/>
    <property type="match status" value="1"/>
</dbReference>
<dbReference type="RefSeq" id="WP_163243422.1">
    <property type="nucleotide sequence ID" value="NZ_JAAIWN010000062.1"/>
</dbReference>
<keyword evidence="3" id="KW-0596">Phosphopantetheine</keyword>
<dbReference type="InterPro" id="IPR010060">
    <property type="entry name" value="NRPS_synth"/>
</dbReference>
<dbReference type="Gene3D" id="2.30.38.10">
    <property type="entry name" value="Luciferase, Domain 3"/>
    <property type="match status" value="1"/>
</dbReference>
<evidence type="ECO:0000313" key="9">
    <source>
        <dbReference type="EMBL" id="NEY83021.1"/>
    </source>
</evidence>
<keyword evidence="5" id="KW-0677">Repeat</keyword>
<reference evidence="8 11" key="2">
    <citation type="submission" date="2020-07" db="EMBL/GenBank/DDBJ databases">
        <authorList>
            <person name="Feng H."/>
        </authorList>
    </citation>
    <scope>NUCLEOTIDE SEQUENCE [LARGE SCALE GENOMIC DNA]</scope>
    <source>
        <strain evidence="8">S-12</strain>
        <strain evidence="11">s-12</strain>
    </source>
</reference>
<dbReference type="InterPro" id="IPR036736">
    <property type="entry name" value="ACP-like_sf"/>
</dbReference>
<dbReference type="NCBIfam" id="TIGR01720">
    <property type="entry name" value="NRPS-para261"/>
    <property type="match status" value="1"/>
</dbReference>
<evidence type="ECO:0000259" key="7">
    <source>
        <dbReference type="PROSITE" id="PS50075"/>
    </source>
</evidence>
<gene>
    <name evidence="9" type="ORF">G4D64_16335</name>
    <name evidence="8" type="ORF">H1Z61_16395</name>
</gene>
<proteinExistence type="inferred from homology"/>
<dbReference type="FunFam" id="3.30.300.30:FF:000010">
    <property type="entry name" value="Enterobactin synthetase component F"/>
    <property type="match status" value="1"/>
</dbReference>
<evidence type="ECO:0000256" key="3">
    <source>
        <dbReference type="ARBA" id="ARBA00022450"/>
    </source>
</evidence>
<dbReference type="Gene3D" id="3.40.50.980">
    <property type="match status" value="2"/>
</dbReference>
<protein>
    <submittedName>
        <fullName evidence="9">Amino acid adenylation domain-containing protein</fullName>
    </submittedName>
</protein>
<dbReference type="FunFam" id="1.10.1200.10:FF:000005">
    <property type="entry name" value="Nonribosomal peptide synthetase 1"/>
    <property type="match status" value="1"/>
</dbReference>
<dbReference type="InterPro" id="IPR025110">
    <property type="entry name" value="AMP-bd_C"/>
</dbReference>
<dbReference type="InterPro" id="IPR045851">
    <property type="entry name" value="AMP-bd_C_sf"/>
</dbReference>
<dbReference type="GO" id="GO:0003824">
    <property type="term" value="F:catalytic activity"/>
    <property type="evidence" value="ECO:0007669"/>
    <property type="project" value="InterPro"/>
</dbReference>
<dbReference type="GO" id="GO:0044550">
    <property type="term" value="P:secondary metabolite biosynthetic process"/>
    <property type="evidence" value="ECO:0007669"/>
    <property type="project" value="UniProtKB-ARBA"/>
</dbReference>
<dbReference type="InterPro" id="IPR000873">
    <property type="entry name" value="AMP-dep_synth/lig_dom"/>
</dbReference>
<evidence type="ECO:0000313" key="8">
    <source>
        <dbReference type="EMBL" id="MBA4538661.1"/>
    </source>
</evidence>
<dbReference type="Gene3D" id="1.10.1200.10">
    <property type="entry name" value="ACP-like"/>
    <property type="match status" value="1"/>
</dbReference>
<dbReference type="GO" id="GO:0043041">
    <property type="term" value="P:amino acid activation for nonribosomal peptide biosynthetic process"/>
    <property type="evidence" value="ECO:0007669"/>
    <property type="project" value="UniProtKB-ARBA"/>
</dbReference>
<dbReference type="FunFam" id="2.30.38.10:FF:000001">
    <property type="entry name" value="Non-ribosomal peptide synthetase PvdI"/>
    <property type="match status" value="1"/>
</dbReference>
<dbReference type="CDD" id="cd19534">
    <property type="entry name" value="E_NRPS"/>
    <property type="match status" value="1"/>
</dbReference>
<dbReference type="FunFam" id="3.30.559.30:FF:000001">
    <property type="entry name" value="Non-ribosomal peptide synthetase"/>
    <property type="match status" value="1"/>
</dbReference>
<dbReference type="GO" id="GO:0017000">
    <property type="term" value="P:antibiotic biosynthetic process"/>
    <property type="evidence" value="ECO:0007669"/>
    <property type="project" value="UniProtKB-KW"/>
</dbReference>
<dbReference type="InterPro" id="IPR006162">
    <property type="entry name" value="Ppantetheine_attach_site"/>
</dbReference>
<dbReference type="PANTHER" id="PTHR45398:SF1">
    <property type="entry name" value="ENZYME, PUTATIVE (JCVI)-RELATED"/>
    <property type="match status" value="1"/>
</dbReference>
<dbReference type="PROSITE" id="PS50075">
    <property type="entry name" value="CARRIER"/>
    <property type="match status" value="1"/>
</dbReference>
<dbReference type="SUPFAM" id="SSF52777">
    <property type="entry name" value="CoA-dependent acyltransferases"/>
    <property type="match status" value="4"/>
</dbReference>
<dbReference type="InterPro" id="IPR009081">
    <property type="entry name" value="PP-bd_ACP"/>
</dbReference>
<dbReference type="PROSITE" id="PS00012">
    <property type="entry name" value="PHOSPHOPANTETHEINE"/>
    <property type="match status" value="1"/>
</dbReference>
<dbReference type="FunFam" id="3.40.50.980:FF:000001">
    <property type="entry name" value="Non-ribosomal peptide synthetase"/>
    <property type="match status" value="1"/>
</dbReference>
<evidence type="ECO:0000313" key="11">
    <source>
        <dbReference type="Proteomes" id="UP000570010"/>
    </source>
</evidence>
<comment type="cofactor">
    <cofactor evidence="1">
        <name>pantetheine 4'-phosphate</name>
        <dbReference type="ChEBI" id="CHEBI:47942"/>
    </cofactor>
</comment>
<feature type="domain" description="Carrier" evidence="7">
    <location>
        <begin position="1024"/>
        <end position="1098"/>
    </location>
</feature>
<evidence type="ECO:0000256" key="4">
    <source>
        <dbReference type="ARBA" id="ARBA00022553"/>
    </source>
</evidence>
<dbReference type="SUPFAM" id="SSF47336">
    <property type="entry name" value="ACP-like"/>
    <property type="match status" value="1"/>
</dbReference>
<dbReference type="FunFam" id="3.40.50.12780:FF:000012">
    <property type="entry name" value="Non-ribosomal peptide synthetase"/>
    <property type="match status" value="1"/>
</dbReference>
<dbReference type="CDD" id="cd19531">
    <property type="entry name" value="LCL_NRPS-like"/>
    <property type="match status" value="1"/>
</dbReference>
<dbReference type="InterPro" id="IPR001242">
    <property type="entry name" value="Condensation_dom"/>
</dbReference>
<name>A0A6B3W5K3_9BACI</name>
<accession>A0A6B3W5K3</accession>
<dbReference type="InterPro" id="IPR023213">
    <property type="entry name" value="CAT-like_dom_sf"/>
</dbReference>
<dbReference type="Gene3D" id="3.30.300.30">
    <property type="match status" value="1"/>
</dbReference>
<evidence type="ECO:0000256" key="2">
    <source>
        <dbReference type="ARBA" id="ARBA00006432"/>
    </source>
</evidence>
<dbReference type="Pfam" id="PF00550">
    <property type="entry name" value="PP-binding"/>
    <property type="match status" value="1"/>
</dbReference>
<keyword evidence="6" id="KW-0045">Antibiotic biosynthesis</keyword>
<evidence type="ECO:0000256" key="1">
    <source>
        <dbReference type="ARBA" id="ARBA00001957"/>
    </source>
</evidence>
<dbReference type="InterPro" id="IPR041464">
    <property type="entry name" value="TubC_N"/>
</dbReference>
<dbReference type="InterPro" id="IPR020845">
    <property type="entry name" value="AMP-binding_CS"/>
</dbReference>
<evidence type="ECO:0000256" key="6">
    <source>
        <dbReference type="ARBA" id="ARBA00023194"/>
    </source>
</evidence>
<keyword evidence="10" id="KW-1185">Reference proteome</keyword>
<dbReference type="GO" id="GO:0008610">
    <property type="term" value="P:lipid biosynthetic process"/>
    <property type="evidence" value="ECO:0007669"/>
    <property type="project" value="UniProtKB-ARBA"/>
</dbReference>
<dbReference type="Proteomes" id="UP000472971">
    <property type="component" value="Unassembled WGS sequence"/>
</dbReference>
<dbReference type="Pfam" id="PF18563">
    <property type="entry name" value="TubC_N"/>
    <property type="match status" value="1"/>
</dbReference>
<reference evidence="9 10" key="1">
    <citation type="submission" date="2020-02" db="EMBL/GenBank/DDBJ databases">
        <title>Bacillus aquiflavi sp. nov., isolated from yellow water of strong flavor Chinese baijiu in Yibin region of China.</title>
        <authorList>
            <person name="Xie J."/>
        </authorList>
    </citation>
    <scope>NUCLEOTIDE SEQUENCE [LARGE SCALE GENOMIC DNA]</scope>
    <source>
        <strain evidence="9 10">3H-10</strain>
    </source>
</reference>
<evidence type="ECO:0000256" key="5">
    <source>
        <dbReference type="ARBA" id="ARBA00022737"/>
    </source>
</evidence>
<dbReference type="Pfam" id="PF13193">
    <property type="entry name" value="AMP-binding_C"/>
    <property type="match status" value="1"/>
</dbReference>
<dbReference type="Pfam" id="PF00501">
    <property type="entry name" value="AMP-binding"/>
    <property type="match status" value="1"/>
</dbReference>
<dbReference type="Proteomes" id="UP000570010">
    <property type="component" value="Unassembled WGS sequence"/>
</dbReference>
<comment type="caution">
    <text evidence="9">The sequence shown here is derived from an EMBL/GenBank/DDBJ whole genome shotgun (WGS) entry which is preliminary data.</text>
</comment>
<dbReference type="InterPro" id="IPR010071">
    <property type="entry name" value="AA_adenyl_dom"/>
</dbReference>
<comment type="similarity">
    <text evidence="2">Belongs to the ATP-dependent AMP-binding enzyme family.</text>
</comment>
<dbReference type="Gene3D" id="3.30.559.30">
    <property type="entry name" value="Nonribosomal peptide synthetase, condensation domain"/>
    <property type="match status" value="2"/>
</dbReference>
<dbReference type="PROSITE" id="PS00455">
    <property type="entry name" value="AMP_BINDING"/>
    <property type="match status" value="1"/>
</dbReference>